<comment type="caution">
    <text evidence="10">The sequence shown here is derived from an EMBL/GenBank/DDBJ whole genome shotgun (WGS) entry which is preliminary data.</text>
</comment>
<feature type="transmembrane region" description="Helical" evidence="8">
    <location>
        <begin position="194"/>
        <end position="214"/>
    </location>
</feature>
<feature type="transmembrane region" description="Helical" evidence="8">
    <location>
        <begin position="65"/>
        <end position="87"/>
    </location>
</feature>
<evidence type="ECO:0000259" key="9">
    <source>
        <dbReference type="Pfam" id="PF13962"/>
    </source>
</evidence>
<organism evidence="10">
    <name type="scientific">Salvia splendens</name>
    <name type="common">Scarlet sage</name>
    <dbReference type="NCBI Taxonomy" id="180675"/>
    <lineage>
        <taxon>Eukaryota</taxon>
        <taxon>Viridiplantae</taxon>
        <taxon>Streptophyta</taxon>
        <taxon>Embryophyta</taxon>
        <taxon>Tracheophyta</taxon>
        <taxon>Spermatophyta</taxon>
        <taxon>Magnoliopsida</taxon>
        <taxon>eudicotyledons</taxon>
        <taxon>Gunneridae</taxon>
        <taxon>Pentapetalae</taxon>
        <taxon>asterids</taxon>
        <taxon>lamiids</taxon>
        <taxon>Lamiales</taxon>
        <taxon>Lamiaceae</taxon>
        <taxon>Nepetoideae</taxon>
        <taxon>Mentheae</taxon>
        <taxon>Salviinae</taxon>
        <taxon>Salvia</taxon>
        <taxon>Salvia subgen. Calosphace</taxon>
        <taxon>core Calosphace</taxon>
    </lineage>
</organism>
<evidence type="ECO:0000256" key="4">
    <source>
        <dbReference type="ARBA" id="ARBA00022989"/>
    </source>
</evidence>
<evidence type="ECO:0000256" key="6">
    <source>
        <dbReference type="ARBA" id="ARBA00023136"/>
    </source>
</evidence>
<dbReference type="GO" id="GO:0005886">
    <property type="term" value="C:plasma membrane"/>
    <property type="evidence" value="ECO:0007669"/>
    <property type="project" value="TreeGrafter"/>
</dbReference>
<reference evidence="10" key="2">
    <citation type="submission" date="2020-08" db="EMBL/GenBank/DDBJ databases">
        <title>Plant Genome Project.</title>
        <authorList>
            <person name="Zhang R.-G."/>
        </authorList>
    </citation>
    <scope>NUCLEOTIDE SEQUENCE</scope>
    <source>
        <strain evidence="10">Huo1</strain>
        <tissue evidence="10">Leaf</tissue>
    </source>
</reference>
<feature type="domain" description="PGG" evidence="9">
    <location>
        <begin position="16"/>
        <end position="123"/>
    </location>
</feature>
<comment type="subcellular location">
    <subcellularLocation>
        <location evidence="1">Membrane</location>
        <topology evidence="1">Multi-pass membrane protein</topology>
    </subcellularLocation>
</comment>
<feature type="transmembrane region" description="Helical" evidence="8">
    <location>
        <begin position="135"/>
        <end position="156"/>
    </location>
</feature>
<dbReference type="PANTHER" id="PTHR24186">
    <property type="entry name" value="PROTEIN PHOSPHATASE 1 REGULATORY SUBUNIT"/>
    <property type="match status" value="1"/>
</dbReference>
<dbReference type="Pfam" id="PF13962">
    <property type="entry name" value="PGG"/>
    <property type="match status" value="2"/>
</dbReference>
<evidence type="ECO:0000256" key="2">
    <source>
        <dbReference type="ARBA" id="ARBA00022692"/>
    </source>
</evidence>
<evidence type="ECO:0000256" key="3">
    <source>
        <dbReference type="ARBA" id="ARBA00022737"/>
    </source>
</evidence>
<feature type="domain" description="PGG" evidence="9">
    <location>
        <begin position="194"/>
        <end position="220"/>
    </location>
</feature>
<dbReference type="Proteomes" id="UP000298416">
    <property type="component" value="Unassembled WGS sequence"/>
</dbReference>
<dbReference type="EMBL" id="PNBA02000013">
    <property type="protein sequence ID" value="KAG6404213.1"/>
    <property type="molecule type" value="Genomic_DNA"/>
</dbReference>
<evidence type="ECO:0000256" key="5">
    <source>
        <dbReference type="ARBA" id="ARBA00023043"/>
    </source>
</evidence>
<protein>
    <recommendedName>
        <fullName evidence="9">PGG domain-containing protein</fullName>
    </recommendedName>
</protein>
<evidence type="ECO:0000256" key="7">
    <source>
        <dbReference type="SAM" id="MobiDB-lite"/>
    </source>
</evidence>
<sequence length="264" mass="28790">MLHNVYPQSIVEHFPKLTDMTMVVVVLIATMAFQVTVSPPGGVWQDDAPSHNAGRAVMATTHPKVYQHFISATTTAFISAIVTILLISTGAPQVNFFFLAIATYSMWVAITSIGVSYGVSLIMTNPMETKSVGHIVVIVASVFVFVYVLLFLYFPIRKLVSSSLRRIQRLQQDLTDDPENLPKHAPVSTYFPKLIEMAMVVVILIATMAFQAAVNPPGACGRMTRHHPTPRGRVAGRRAITSPRGRVAGSQAITCRGQSSDGNH</sequence>
<proteinExistence type="predicted"/>
<name>A0A8X8WZU7_SALSN</name>
<keyword evidence="6 8" id="KW-0472">Membrane</keyword>
<feature type="compositionally biased region" description="Basic residues" evidence="7">
    <location>
        <begin position="223"/>
        <end position="236"/>
    </location>
</feature>
<keyword evidence="2 8" id="KW-0812">Transmembrane</keyword>
<accession>A0A8X8WZU7</accession>
<feature type="transmembrane region" description="Helical" evidence="8">
    <location>
        <begin position="94"/>
        <end position="115"/>
    </location>
</feature>
<dbReference type="InterPro" id="IPR026961">
    <property type="entry name" value="PGG_dom"/>
</dbReference>
<evidence type="ECO:0000313" key="10">
    <source>
        <dbReference type="EMBL" id="KAG6404213.1"/>
    </source>
</evidence>
<keyword evidence="11" id="KW-1185">Reference proteome</keyword>
<keyword evidence="3" id="KW-0677">Repeat</keyword>
<feature type="region of interest" description="Disordered" evidence="7">
    <location>
        <begin position="221"/>
        <end position="250"/>
    </location>
</feature>
<dbReference type="PANTHER" id="PTHR24186:SF37">
    <property type="entry name" value="PGG DOMAIN-CONTAINING PROTEIN"/>
    <property type="match status" value="1"/>
</dbReference>
<reference evidence="10" key="1">
    <citation type="submission" date="2018-01" db="EMBL/GenBank/DDBJ databases">
        <authorList>
            <person name="Mao J.F."/>
        </authorList>
    </citation>
    <scope>NUCLEOTIDE SEQUENCE</scope>
    <source>
        <strain evidence="10">Huo1</strain>
        <tissue evidence="10">Leaf</tissue>
    </source>
</reference>
<dbReference type="AlphaFoldDB" id="A0A8X8WZU7"/>
<gene>
    <name evidence="10" type="ORF">SASPL_136455</name>
</gene>
<keyword evidence="5" id="KW-0040">ANK repeat</keyword>
<evidence type="ECO:0000256" key="1">
    <source>
        <dbReference type="ARBA" id="ARBA00004141"/>
    </source>
</evidence>
<evidence type="ECO:0000256" key="8">
    <source>
        <dbReference type="SAM" id="Phobius"/>
    </source>
</evidence>
<evidence type="ECO:0000313" key="11">
    <source>
        <dbReference type="Proteomes" id="UP000298416"/>
    </source>
</evidence>
<feature type="transmembrane region" description="Helical" evidence="8">
    <location>
        <begin position="20"/>
        <end position="37"/>
    </location>
</feature>
<keyword evidence="4 8" id="KW-1133">Transmembrane helix</keyword>